<dbReference type="InterPro" id="IPR002933">
    <property type="entry name" value="Peptidase_M20"/>
</dbReference>
<feature type="binding site" evidence="9">
    <location>
        <position position="146"/>
    </location>
    <ligand>
        <name>Zn(2+)</name>
        <dbReference type="ChEBI" id="CHEBI:29105"/>
        <label>2</label>
    </ligand>
</feature>
<keyword evidence="12" id="KW-1185">Reference proteome</keyword>
<dbReference type="GO" id="GO:0006508">
    <property type="term" value="P:proteolysis"/>
    <property type="evidence" value="ECO:0007669"/>
    <property type="project" value="UniProtKB-UniRule"/>
</dbReference>
<keyword evidence="6" id="KW-0482">Metalloprotease</keyword>
<accession>A5EX12</accession>
<dbReference type="NCBIfam" id="TIGR01882">
    <property type="entry name" value="peptidase-T"/>
    <property type="match status" value="1"/>
</dbReference>
<dbReference type="SUPFAM" id="SSF55031">
    <property type="entry name" value="Bacterial exopeptidase dimerisation domain"/>
    <property type="match status" value="1"/>
</dbReference>
<sequence>MINIEMKKQLTERLDRYARIFTTSDPDSETTPSSKCQWDLLHLLEKEMKSMGLSEIKLDENGYLFASLPANTDADVPVLGLLAHVDTAPDYSGENVKPQIVHNYDGGDIALKGSNETLSPKEYPDLKKLVGHDLMTTDGTTLLGGDDKAGIAIILSAMEYLIAHPEIKHGKIRVGFTPDEEIGRGPHKFDIKAFGANFAFTLDGSVLGELQYENFNAASAELVFHGLNIHPGSAKDKMINGFERAVEFHAALPEHLKPETSSGREGFIFLHEIAGTLEAATLSYLLRDFTVEGMKEKKQAFEETFKKFQARYGEKFAQLTIQDQYPNMIEKVSQFPELIEIAQKAMADVGVTPVIEPVRGGTDGAQLSFKGLPTPNLFTGGANYHGRFEYISIDVMNKSMNVVLNIIRRFAEK</sequence>
<keyword evidence="5 9" id="KW-0862">Zinc</keyword>
<comment type="cofactor">
    <cofactor evidence="9">
        <name>Zn(2+)</name>
        <dbReference type="ChEBI" id="CHEBI:29105"/>
    </cofactor>
    <text evidence="9">Binds 2 Zn(2+) ions per subunit.</text>
</comment>
<evidence type="ECO:0000313" key="11">
    <source>
        <dbReference type="EMBL" id="ABQ13357.1"/>
    </source>
</evidence>
<dbReference type="STRING" id="246195.DNO_1350"/>
<dbReference type="Gene3D" id="3.40.630.10">
    <property type="entry name" value="Zn peptidases"/>
    <property type="match status" value="1"/>
</dbReference>
<dbReference type="NCBIfam" id="NF009920">
    <property type="entry name" value="PRK13381.1"/>
    <property type="match status" value="1"/>
</dbReference>
<evidence type="ECO:0000256" key="4">
    <source>
        <dbReference type="ARBA" id="ARBA00022801"/>
    </source>
</evidence>
<name>A5EX12_DICNV</name>
<feature type="active site" evidence="8">
    <location>
        <position position="86"/>
    </location>
</feature>
<evidence type="ECO:0000256" key="1">
    <source>
        <dbReference type="ARBA" id="ARBA00009692"/>
    </source>
</evidence>
<comment type="similarity">
    <text evidence="1">Belongs to the peptidase M20B family.</text>
</comment>
<dbReference type="Gene3D" id="3.30.70.360">
    <property type="match status" value="1"/>
</dbReference>
<keyword evidence="3 9" id="KW-0479">Metal-binding</keyword>
<organism evidence="11 12">
    <name type="scientific">Dichelobacter nodosus (strain VCS1703A)</name>
    <dbReference type="NCBI Taxonomy" id="246195"/>
    <lineage>
        <taxon>Bacteria</taxon>
        <taxon>Pseudomonadati</taxon>
        <taxon>Pseudomonadota</taxon>
        <taxon>Gammaproteobacteria</taxon>
        <taxon>Cardiobacteriales</taxon>
        <taxon>Cardiobacteriaceae</taxon>
        <taxon>Dichelobacter</taxon>
    </lineage>
</organism>
<evidence type="ECO:0000256" key="8">
    <source>
        <dbReference type="PIRSR" id="PIRSR037215-1"/>
    </source>
</evidence>
<evidence type="ECO:0000256" key="2">
    <source>
        <dbReference type="ARBA" id="ARBA00022670"/>
    </source>
</evidence>
<dbReference type="GO" id="GO:0008270">
    <property type="term" value="F:zinc ion binding"/>
    <property type="evidence" value="ECO:0007669"/>
    <property type="project" value="InterPro"/>
</dbReference>
<dbReference type="Pfam" id="PF01546">
    <property type="entry name" value="Peptidase_M20"/>
    <property type="match status" value="1"/>
</dbReference>
<dbReference type="InterPro" id="IPR036264">
    <property type="entry name" value="Bact_exopeptidase_dim_dom"/>
</dbReference>
<dbReference type="PANTHER" id="PTHR42994">
    <property type="entry name" value="PEPTIDASE T"/>
    <property type="match status" value="1"/>
</dbReference>
<dbReference type="EC" id="3.4.11.4" evidence="7"/>
<dbReference type="CDD" id="cd03892">
    <property type="entry name" value="M20_peptT"/>
    <property type="match status" value="1"/>
</dbReference>
<keyword evidence="2" id="KW-0645">Protease</keyword>
<reference evidence="11 12" key="1">
    <citation type="journal article" date="2007" name="Nat. Biotechnol.">
        <title>Genome sequence and identification of candidate vaccine antigens from the animal pathogen Dichelobacter nodosus.</title>
        <authorList>
            <person name="Myers G.S."/>
            <person name="Parker D."/>
            <person name="Al-Hasani K."/>
            <person name="Kennan R.M."/>
            <person name="Seemann T."/>
            <person name="Ren Q."/>
            <person name="Badger J.H."/>
            <person name="Selengut J.D."/>
            <person name="Deboy R.T."/>
            <person name="Tettelin H."/>
            <person name="Boyce J.D."/>
            <person name="McCarl V.P."/>
            <person name="Han X."/>
            <person name="Nelson W.C."/>
            <person name="Madupu R."/>
            <person name="Mohamoud Y."/>
            <person name="Holley T."/>
            <person name="Fedorova N."/>
            <person name="Khouri H."/>
            <person name="Bottomley S.P."/>
            <person name="Whittington R.J."/>
            <person name="Adler B."/>
            <person name="Songer J.G."/>
            <person name="Rood J.I."/>
            <person name="Paulsen I.T."/>
        </authorList>
    </citation>
    <scope>NUCLEOTIDE SEQUENCE [LARGE SCALE GENOMIC DNA]</scope>
    <source>
        <strain evidence="11 12">VCS1703A</strain>
    </source>
</reference>
<evidence type="ECO:0000256" key="5">
    <source>
        <dbReference type="ARBA" id="ARBA00022833"/>
    </source>
</evidence>
<feature type="binding site" evidence="9">
    <location>
        <position position="146"/>
    </location>
    <ligand>
        <name>Zn(2+)</name>
        <dbReference type="ChEBI" id="CHEBI:29105"/>
        <label>1</label>
    </ligand>
</feature>
<dbReference type="EMBL" id="CP000513">
    <property type="protein sequence ID" value="ABQ13357.1"/>
    <property type="molecule type" value="Genomic_DNA"/>
</dbReference>
<protein>
    <recommendedName>
        <fullName evidence="7">Peptidase T</fullName>
        <ecNumber evidence="7">3.4.11.4</ecNumber>
    </recommendedName>
</protein>
<evidence type="ECO:0000313" key="12">
    <source>
        <dbReference type="Proteomes" id="UP000000248"/>
    </source>
</evidence>
<evidence type="ECO:0000256" key="3">
    <source>
        <dbReference type="ARBA" id="ARBA00022723"/>
    </source>
</evidence>
<dbReference type="InterPro" id="IPR010161">
    <property type="entry name" value="Peptidase_M20B"/>
</dbReference>
<evidence type="ECO:0000259" key="10">
    <source>
        <dbReference type="Pfam" id="PF07687"/>
    </source>
</evidence>
<dbReference type="GO" id="GO:0045148">
    <property type="term" value="F:tripeptide aminopeptidase activity"/>
    <property type="evidence" value="ECO:0007669"/>
    <property type="project" value="UniProtKB-UniRule"/>
</dbReference>
<gene>
    <name evidence="11" type="primary">pepT-2</name>
    <name evidence="11" type="ordered locus">DNO_1350</name>
</gene>
<dbReference type="InterPro" id="IPR011650">
    <property type="entry name" value="Peptidase_M20_dimer"/>
</dbReference>
<dbReference type="PANTHER" id="PTHR42994:SF1">
    <property type="entry name" value="PEPTIDASE T"/>
    <property type="match status" value="1"/>
</dbReference>
<evidence type="ECO:0000256" key="6">
    <source>
        <dbReference type="ARBA" id="ARBA00023049"/>
    </source>
</evidence>
<feature type="binding site" evidence="9">
    <location>
        <position position="385"/>
    </location>
    <ligand>
        <name>Zn(2+)</name>
        <dbReference type="ChEBI" id="CHEBI:29105"/>
        <label>2</label>
    </ligand>
</feature>
<evidence type="ECO:0000256" key="9">
    <source>
        <dbReference type="PIRSR" id="PIRSR037215-2"/>
    </source>
</evidence>
<proteinExistence type="inferred from homology"/>
<feature type="active site" description="Proton acceptor" evidence="8">
    <location>
        <position position="180"/>
    </location>
</feature>
<dbReference type="Pfam" id="PF07687">
    <property type="entry name" value="M20_dimer"/>
    <property type="match status" value="1"/>
</dbReference>
<dbReference type="SUPFAM" id="SSF53187">
    <property type="entry name" value="Zn-dependent exopeptidases"/>
    <property type="match status" value="1"/>
</dbReference>
<dbReference type="GO" id="GO:0006518">
    <property type="term" value="P:peptide metabolic process"/>
    <property type="evidence" value="ECO:0007669"/>
    <property type="project" value="InterPro"/>
</dbReference>
<dbReference type="HOGENOM" id="CLU_053676_0_0_6"/>
<feature type="binding site" evidence="9">
    <location>
        <position position="84"/>
    </location>
    <ligand>
        <name>Zn(2+)</name>
        <dbReference type="ChEBI" id="CHEBI:29105"/>
        <label>1</label>
    </ligand>
</feature>
<dbReference type="KEGG" id="dno:DNO_1350"/>
<dbReference type="Proteomes" id="UP000000248">
    <property type="component" value="Chromosome"/>
</dbReference>
<dbReference type="PROSITE" id="PS00758">
    <property type="entry name" value="ARGE_DAPE_CPG2_1"/>
    <property type="match status" value="1"/>
</dbReference>
<dbReference type="GO" id="GO:0005829">
    <property type="term" value="C:cytosol"/>
    <property type="evidence" value="ECO:0007669"/>
    <property type="project" value="TreeGrafter"/>
</dbReference>
<dbReference type="AlphaFoldDB" id="A5EX12"/>
<dbReference type="eggNOG" id="COG2195">
    <property type="taxonomic scope" value="Bacteria"/>
</dbReference>
<keyword evidence="4 11" id="KW-0378">Hydrolase</keyword>
<feature type="binding site" evidence="9">
    <location>
        <position position="203"/>
    </location>
    <ligand>
        <name>Zn(2+)</name>
        <dbReference type="ChEBI" id="CHEBI:29105"/>
        <label>1</label>
    </ligand>
</feature>
<keyword evidence="11" id="KW-0031">Aminopeptidase</keyword>
<dbReference type="PIRSF" id="PIRSF037215">
    <property type="entry name" value="Peptidase_M20B"/>
    <property type="match status" value="1"/>
</dbReference>
<feature type="domain" description="Peptidase M20 dimerisation" evidence="10">
    <location>
        <begin position="212"/>
        <end position="311"/>
    </location>
</feature>
<dbReference type="GO" id="GO:0008237">
    <property type="term" value="F:metallopeptidase activity"/>
    <property type="evidence" value="ECO:0007669"/>
    <property type="project" value="UniProtKB-KW"/>
</dbReference>
<feature type="binding site" evidence="9">
    <location>
        <position position="181"/>
    </location>
    <ligand>
        <name>Zn(2+)</name>
        <dbReference type="ChEBI" id="CHEBI:29105"/>
        <label>2</label>
    </ligand>
</feature>
<evidence type="ECO:0000256" key="7">
    <source>
        <dbReference type="NCBIfam" id="TIGR01882"/>
    </source>
</evidence>
<dbReference type="NCBIfam" id="NF003976">
    <property type="entry name" value="PRK05469.1"/>
    <property type="match status" value="1"/>
</dbReference>
<dbReference type="InterPro" id="IPR001261">
    <property type="entry name" value="ArgE/DapE_CS"/>
</dbReference>